<dbReference type="EMBL" id="CP077091">
    <property type="protein sequence ID" value="QXI18651.1"/>
    <property type="molecule type" value="Genomic_DNA"/>
</dbReference>
<evidence type="ECO:0000313" key="1">
    <source>
        <dbReference type="EMBL" id="QXI18651.1"/>
    </source>
</evidence>
<dbReference type="InterPro" id="IPR016084">
    <property type="entry name" value="Haem_Oase-like_multi-hlx"/>
</dbReference>
<organism evidence="1 2">
    <name type="scientific">Pseudomonas hamedanensis</name>
    <dbReference type="NCBI Taxonomy" id="2745504"/>
    <lineage>
        <taxon>Bacteria</taxon>
        <taxon>Pseudomonadati</taxon>
        <taxon>Pseudomonadota</taxon>
        <taxon>Gammaproteobacteria</taxon>
        <taxon>Pseudomonadales</taxon>
        <taxon>Pseudomonadaceae</taxon>
        <taxon>Pseudomonas</taxon>
    </lineage>
</organism>
<dbReference type="Pfam" id="PF14518">
    <property type="entry name" value="Haem_oxygenas_2"/>
    <property type="match status" value="1"/>
</dbReference>
<dbReference type="KEGG" id="phv:HU739_006545"/>
<accession>A0A9E6THB8</accession>
<dbReference type="Gene3D" id="1.20.910.10">
    <property type="entry name" value="Heme oxygenase-like"/>
    <property type="match status" value="1"/>
</dbReference>
<name>A0A9E6THB8_9PSED</name>
<protein>
    <submittedName>
        <fullName evidence="1">Iron-containing redox enzyme family protein</fullName>
    </submittedName>
</protein>
<dbReference type="AlphaFoldDB" id="A0A9E6THB8"/>
<proteinExistence type="predicted"/>
<sequence>MTMIETAIKTSSTTRTFQAASYRQEYERLLARDSQASRQARTLLQGQLRRAAELSSDLPATPEELEQWAQHRCAAVAAQYAEYLQTRQQGGERRYFRNRSHALYFIQHVAPTKVVDGAWLAGIAAHWQDPRFDHLLDTYLEELGDGLPRQNHVLIYRKLLAEHDCDDLRGLSDDLYLQGALQLALGQCSDEFLPEVIGYNLGYEQLPLHLLISTYELRELGIDPQYFRLHVTIDNASTGHAHKAVQALLQLLPLGAEREAFYRRVSLGYRLNDLGKGSTDVIQAFDLEREVIAMLERKCVFGQHMHSDYCRLENRTINQWLAVPGQMGEFLAALQRKGWIKRGEPVEQSRFWQLIDGSEAVMFGVFSGYEKQLLRDWITDTQYAPRTRPHVAAQAPGAAQDEIEDAELLALREQLEPLTPGEQMQALLPWLSARRHWRPAGLFATRRFVELRGQLR</sequence>
<reference evidence="1 2" key="2">
    <citation type="journal article" date="2021" name="Microorganisms">
        <title>The Ever-Expanding Pseudomonas Genus: Description of 43 New Species and Partition of the Pseudomonas putida Group.</title>
        <authorList>
            <person name="Girard L."/>
            <person name="Lood C."/>
            <person name="Hofte M."/>
            <person name="Vandamme P."/>
            <person name="Rokni-Zadeh H."/>
            <person name="van Noort V."/>
            <person name="Lavigne R."/>
            <person name="De Mot R."/>
        </authorList>
    </citation>
    <scope>NUCLEOTIDE SEQUENCE [LARGE SCALE GENOMIC DNA]</scope>
    <source>
        <strain evidence="1 2">SWRI65</strain>
    </source>
</reference>
<dbReference type="SMART" id="SM01236">
    <property type="entry name" value="Haem_oxygenase_2"/>
    <property type="match status" value="1"/>
</dbReference>
<gene>
    <name evidence="1" type="ORF">HU739_006545</name>
</gene>
<evidence type="ECO:0000313" key="2">
    <source>
        <dbReference type="Proteomes" id="UP000631521"/>
    </source>
</evidence>
<dbReference type="Proteomes" id="UP000631521">
    <property type="component" value="Chromosome"/>
</dbReference>
<keyword evidence="2" id="KW-1185">Reference proteome</keyword>
<dbReference type="RefSeq" id="WP_186547951.1">
    <property type="nucleotide sequence ID" value="NZ_CP077091.1"/>
</dbReference>
<reference evidence="1 2" key="1">
    <citation type="journal article" date="2020" name="Microorganisms">
        <title>Reliable Identification of Environmental Pseudomonas Isolates Using the rpoD Gene.</title>
        <authorList>
            <consortium name="The Broad Institute Genome Sequencing Platform"/>
            <person name="Girard L."/>
            <person name="Lood C."/>
            <person name="Rokni-Zadeh H."/>
            <person name="van Noort V."/>
            <person name="Lavigne R."/>
            <person name="De Mot R."/>
        </authorList>
    </citation>
    <scope>NUCLEOTIDE SEQUENCE [LARGE SCALE GENOMIC DNA]</scope>
    <source>
        <strain evidence="1 2">SWRI65</strain>
    </source>
</reference>